<evidence type="ECO:0000313" key="4">
    <source>
        <dbReference type="EMBL" id="TVZ02706.1"/>
    </source>
</evidence>
<dbReference type="PROSITE" id="PS51186">
    <property type="entry name" value="GNAT"/>
    <property type="match status" value="1"/>
</dbReference>
<sequence>MAALCAELDEFYGDAPQGTPPARAAQVRAALFADPPLACALLAWDGPALAGFASYSFLWPAAGLTTSLYLKELYVAAAHRRGGTGKLLMDGLYRIAADRQCSRVEWTTDTSNPGAQAFYESLSVKPLPTKIFYRASNLS</sequence>
<reference evidence="4 5" key="1">
    <citation type="submission" date="2018-11" db="EMBL/GenBank/DDBJ databases">
        <title>Trebonia kvetii gen.nov., sp.nov., a novel acidophilic actinobacterium, and proposal of the new actinobacterial family Treboniaceae fam. nov.</title>
        <authorList>
            <person name="Rapoport D."/>
            <person name="Sagova-Mareckova M."/>
            <person name="Sedlacek I."/>
            <person name="Provaznik J."/>
            <person name="Kralova S."/>
            <person name="Pavlinic D."/>
            <person name="Benes V."/>
            <person name="Kopecky J."/>
        </authorList>
    </citation>
    <scope>NUCLEOTIDE SEQUENCE [LARGE SCALE GENOMIC DNA]</scope>
    <source>
        <strain evidence="4 5">15Tr583</strain>
    </source>
</reference>
<feature type="domain" description="N-acetyltransferase" evidence="3">
    <location>
        <begin position="1"/>
        <end position="139"/>
    </location>
</feature>
<name>A0A6P2BWU5_9ACTN</name>
<dbReference type="OrthoDB" id="3375743at2"/>
<dbReference type="EMBL" id="RPFW01000005">
    <property type="protein sequence ID" value="TVZ02706.1"/>
    <property type="molecule type" value="Genomic_DNA"/>
</dbReference>
<dbReference type="PANTHER" id="PTHR10545">
    <property type="entry name" value="DIAMINE N-ACETYLTRANSFERASE"/>
    <property type="match status" value="1"/>
</dbReference>
<dbReference type="SUPFAM" id="SSF55729">
    <property type="entry name" value="Acyl-CoA N-acyltransferases (Nat)"/>
    <property type="match status" value="1"/>
</dbReference>
<evidence type="ECO:0000313" key="5">
    <source>
        <dbReference type="Proteomes" id="UP000460272"/>
    </source>
</evidence>
<dbReference type="InterPro" id="IPR016181">
    <property type="entry name" value="Acyl_CoA_acyltransferase"/>
</dbReference>
<dbReference type="InterPro" id="IPR051016">
    <property type="entry name" value="Diverse_Substrate_AcTransf"/>
</dbReference>
<dbReference type="Gene3D" id="3.40.630.30">
    <property type="match status" value="1"/>
</dbReference>
<evidence type="ECO:0000256" key="1">
    <source>
        <dbReference type="ARBA" id="ARBA00022679"/>
    </source>
</evidence>
<protein>
    <submittedName>
        <fullName evidence="4">GNAT family N-acetyltransferase</fullName>
    </submittedName>
</protein>
<dbReference type="CDD" id="cd04301">
    <property type="entry name" value="NAT_SF"/>
    <property type="match status" value="1"/>
</dbReference>
<dbReference type="AlphaFoldDB" id="A0A6P2BWU5"/>
<keyword evidence="1 4" id="KW-0808">Transferase</keyword>
<gene>
    <name evidence="4" type="ORF">EAS64_25010</name>
</gene>
<keyword evidence="2" id="KW-0012">Acyltransferase</keyword>
<dbReference type="InterPro" id="IPR000182">
    <property type="entry name" value="GNAT_dom"/>
</dbReference>
<organism evidence="4 5">
    <name type="scientific">Trebonia kvetii</name>
    <dbReference type="NCBI Taxonomy" id="2480626"/>
    <lineage>
        <taxon>Bacteria</taxon>
        <taxon>Bacillati</taxon>
        <taxon>Actinomycetota</taxon>
        <taxon>Actinomycetes</taxon>
        <taxon>Streptosporangiales</taxon>
        <taxon>Treboniaceae</taxon>
        <taxon>Trebonia</taxon>
    </lineage>
</organism>
<dbReference type="Proteomes" id="UP000460272">
    <property type="component" value="Unassembled WGS sequence"/>
</dbReference>
<dbReference type="PANTHER" id="PTHR10545:SF29">
    <property type="entry name" value="GH14572P-RELATED"/>
    <property type="match status" value="1"/>
</dbReference>
<keyword evidence="5" id="KW-1185">Reference proteome</keyword>
<dbReference type="GO" id="GO:0008080">
    <property type="term" value="F:N-acetyltransferase activity"/>
    <property type="evidence" value="ECO:0007669"/>
    <property type="project" value="UniProtKB-ARBA"/>
</dbReference>
<evidence type="ECO:0000259" key="3">
    <source>
        <dbReference type="PROSITE" id="PS51186"/>
    </source>
</evidence>
<dbReference type="Pfam" id="PF00583">
    <property type="entry name" value="Acetyltransf_1"/>
    <property type="match status" value="1"/>
</dbReference>
<evidence type="ECO:0000256" key="2">
    <source>
        <dbReference type="ARBA" id="ARBA00023315"/>
    </source>
</evidence>
<comment type="caution">
    <text evidence="4">The sequence shown here is derived from an EMBL/GenBank/DDBJ whole genome shotgun (WGS) entry which is preliminary data.</text>
</comment>
<proteinExistence type="predicted"/>
<accession>A0A6P2BWU5</accession>